<dbReference type="InterPro" id="IPR005861">
    <property type="entry name" value="HisP_aminotrans"/>
</dbReference>
<protein>
    <recommendedName>
        <fullName evidence="7">Histidinol-phosphate aminotransferase</fullName>
        <ecNumber evidence="7">2.6.1.9</ecNumber>
    </recommendedName>
    <alternativeName>
        <fullName evidence="7">Imidazole acetol-phosphate transaminase</fullName>
    </alternativeName>
</protein>
<dbReference type="OrthoDB" id="9813612at2"/>
<dbReference type="InterPro" id="IPR050106">
    <property type="entry name" value="HistidinolP_aminotransfase"/>
</dbReference>
<organism evidence="9 10">
    <name type="scientific">Liquorilactobacillus capillatus DSM 19910</name>
    <dbReference type="NCBI Taxonomy" id="1423731"/>
    <lineage>
        <taxon>Bacteria</taxon>
        <taxon>Bacillati</taxon>
        <taxon>Bacillota</taxon>
        <taxon>Bacilli</taxon>
        <taxon>Lactobacillales</taxon>
        <taxon>Lactobacillaceae</taxon>
        <taxon>Liquorilactobacillus</taxon>
    </lineage>
</organism>
<dbReference type="InterPro" id="IPR015422">
    <property type="entry name" value="PyrdxlP-dep_Trfase_small"/>
</dbReference>
<dbReference type="GO" id="GO:0000105">
    <property type="term" value="P:L-histidine biosynthetic process"/>
    <property type="evidence" value="ECO:0007669"/>
    <property type="project" value="UniProtKB-UniRule"/>
</dbReference>
<evidence type="ECO:0000313" key="9">
    <source>
        <dbReference type="EMBL" id="KRL02701.1"/>
    </source>
</evidence>
<comment type="cofactor">
    <cofactor evidence="1 7">
        <name>pyridoxal 5'-phosphate</name>
        <dbReference type="ChEBI" id="CHEBI:597326"/>
    </cofactor>
</comment>
<evidence type="ECO:0000256" key="4">
    <source>
        <dbReference type="ARBA" id="ARBA00022679"/>
    </source>
</evidence>
<feature type="domain" description="Aminotransferase class I/classII large" evidence="8">
    <location>
        <begin position="28"/>
        <end position="347"/>
    </location>
</feature>
<evidence type="ECO:0000256" key="3">
    <source>
        <dbReference type="ARBA" id="ARBA00022576"/>
    </source>
</evidence>
<evidence type="ECO:0000259" key="8">
    <source>
        <dbReference type="Pfam" id="PF00155"/>
    </source>
</evidence>
<dbReference type="NCBIfam" id="TIGR01141">
    <property type="entry name" value="hisC"/>
    <property type="match status" value="1"/>
</dbReference>
<proteinExistence type="inferred from homology"/>
<evidence type="ECO:0000256" key="5">
    <source>
        <dbReference type="ARBA" id="ARBA00022898"/>
    </source>
</evidence>
<sequence>MKKQIQAIQSYTPEESLSDVKQRYGLKKLVRLSANENPYGTSPHVKEAVLKWSFGEENRYPDSYALKLRTAVASKLKVDAQRLVFGVGLDEIIAMFSRIFLESGDEVLVTDPTFSEYALHAEIEDAQVIKIACNKQTGKYSFATFLDKITPKTKMIWLCNPNNPTGTYEEVSDIEKFIQKVPSSVLILIDEAYINYVTDNEEPSSLRLIEKFENIAVLRTFSKVYGLANYRVGYAVVSARIAAYMEAARLPYNLSSIAQVAALAGLNDQSFVDQSVAKNKIERERWEEFLTVNNIKFYHSQANFIFLQYPTADALAEELLAHGYQVRRGLKPNWLRITIGEPEDNRKIQSMIVKKKNS</sequence>
<dbReference type="AlphaFoldDB" id="A0A0R1M3S4"/>
<dbReference type="PANTHER" id="PTHR43643:SF3">
    <property type="entry name" value="HISTIDINOL-PHOSPHATE AMINOTRANSFERASE"/>
    <property type="match status" value="1"/>
</dbReference>
<name>A0A0R1M3S4_9LACO</name>
<dbReference type="InterPro" id="IPR015421">
    <property type="entry name" value="PyrdxlP-dep_Trfase_major"/>
</dbReference>
<dbReference type="GO" id="GO:0030170">
    <property type="term" value="F:pyridoxal phosphate binding"/>
    <property type="evidence" value="ECO:0007669"/>
    <property type="project" value="InterPro"/>
</dbReference>
<evidence type="ECO:0000256" key="7">
    <source>
        <dbReference type="HAMAP-Rule" id="MF_01023"/>
    </source>
</evidence>
<evidence type="ECO:0000256" key="2">
    <source>
        <dbReference type="ARBA" id="ARBA00011738"/>
    </source>
</evidence>
<dbReference type="InterPro" id="IPR004839">
    <property type="entry name" value="Aminotransferase_I/II_large"/>
</dbReference>
<comment type="caution">
    <text evidence="9">The sequence shown here is derived from an EMBL/GenBank/DDBJ whole genome shotgun (WGS) entry which is preliminary data.</text>
</comment>
<dbReference type="PANTHER" id="PTHR43643">
    <property type="entry name" value="HISTIDINOL-PHOSPHATE AMINOTRANSFERASE 2"/>
    <property type="match status" value="1"/>
</dbReference>
<dbReference type="Proteomes" id="UP000051621">
    <property type="component" value="Unassembled WGS sequence"/>
</dbReference>
<evidence type="ECO:0000256" key="6">
    <source>
        <dbReference type="ARBA" id="ARBA00023102"/>
    </source>
</evidence>
<keyword evidence="10" id="KW-1185">Reference proteome</keyword>
<gene>
    <name evidence="7" type="primary">hisC</name>
    <name evidence="9" type="ORF">FC81_GL000588</name>
</gene>
<dbReference type="UniPathway" id="UPA00031">
    <property type="reaction ID" value="UER00012"/>
</dbReference>
<keyword evidence="3 7" id="KW-0032">Aminotransferase</keyword>
<dbReference type="SUPFAM" id="SSF53383">
    <property type="entry name" value="PLP-dependent transferases"/>
    <property type="match status" value="1"/>
</dbReference>
<dbReference type="Gene3D" id="3.90.1150.10">
    <property type="entry name" value="Aspartate Aminotransferase, domain 1"/>
    <property type="match status" value="1"/>
</dbReference>
<keyword evidence="6 7" id="KW-0368">Histidine biosynthesis</keyword>
<keyword evidence="5 7" id="KW-0663">Pyridoxal phosphate</keyword>
<dbReference type="GO" id="GO:0004400">
    <property type="term" value="F:histidinol-phosphate transaminase activity"/>
    <property type="evidence" value="ECO:0007669"/>
    <property type="project" value="UniProtKB-UniRule"/>
</dbReference>
<dbReference type="Gene3D" id="3.40.640.10">
    <property type="entry name" value="Type I PLP-dependent aspartate aminotransferase-like (Major domain)"/>
    <property type="match status" value="1"/>
</dbReference>
<dbReference type="STRING" id="1423731.FC81_GL000588"/>
<evidence type="ECO:0000256" key="1">
    <source>
        <dbReference type="ARBA" id="ARBA00001933"/>
    </source>
</evidence>
<reference evidence="9 10" key="1">
    <citation type="journal article" date="2015" name="Genome Announc.">
        <title>Expanding the biotechnology potential of lactobacilli through comparative genomics of 213 strains and associated genera.</title>
        <authorList>
            <person name="Sun Z."/>
            <person name="Harris H.M."/>
            <person name="McCann A."/>
            <person name="Guo C."/>
            <person name="Argimon S."/>
            <person name="Zhang W."/>
            <person name="Yang X."/>
            <person name="Jeffery I.B."/>
            <person name="Cooney J.C."/>
            <person name="Kagawa T.F."/>
            <person name="Liu W."/>
            <person name="Song Y."/>
            <person name="Salvetti E."/>
            <person name="Wrobel A."/>
            <person name="Rasinkangas P."/>
            <person name="Parkhill J."/>
            <person name="Rea M.C."/>
            <person name="O'Sullivan O."/>
            <person name="Ritari J."/>
            <person name="Douillard F.P."/>
            <person name="Paul Ross R."/>
            <person name="Yang R."/>
            <person name="Briner A.E."/>
            <person name="Felis G.E."/>
            <person name="de Vos W.M."/>
            <person name="Barrangou R."/>
            <person name="Klaenhammer T.R."/>
            <person name="Caufield P.W."/>
            <person name="Cui Y."/>
            <person name="Zhang H."/>
            <person name="O'Toole P.W."/>
        </authorList>
    </citation>
    <scope>NUCLEOTIDE SEQUENCE [LARGE SCALE GENOMIC DNA]</scope>
    <source>
        <strain evidence="9 10">DSM 19910</strain>
    </source>
</reference>
<dbReference type="InterPro" id="IPR015424">
    <property type="entry name" value="PyrdxlP-dep_Trfase"/>
</dbReference>
<dbReference type="CDD" id="cd00609">
    <property type="entry name" value="AAT_like"/>
    <property type="match status" value="1"/>
</dbReference>
<accession>A0A0R1M3S4</accession>
<evidence type="ECO:0000313" key="10">
    <source>
        <dbReference type="Proteomes" id="UP000051621"/>
    </source>
</evidence>
<keyword evidence="4 7" id="KW-0808">Transferase</keyword>
<feature type="modified residue" description="N6-(pyridoxal phosphate)lysine" evidence="7">
    <location>
        <position position="223"/>
    </location>
</feature>
<comment type="pathway">
    <text evidence="7">Amino-acid biosynthesis; L-histidine biosynthesis; L-histidine from 5-phospho-alpha-D-ribose 1-diphosphate: step 7/9.</text>
</comment>
<comment type="similarity">
    <text evidence="7">Belongs to the class-II pyridoxal-phosphate-dependent aminotransferase family. Histidinol-phosphate aminotransferase subfamily.</text>
</comment>
<dbReference type="HAMAP" id="MF_01023">
    <property type="entry name" value="HisC_aminotrans_2"/>
    <property type="match status" value="1"/>
</dbReference>
<keyword evidence="7" id="KW-0028">Amino-acid biosynthesis</keyword>
<comment type="catalytic activity">
    <reaction evidence="7">
        <text>L-histidinol phosphate + 2-oxoglutarate = 3-(imidazol-4-yl)-2-oxopropyl phosphate + L-glutamate</text>
        <dbReference type="Rhea" id="RHEA:23744"/>
        <dbReference type="ChEBI" id="CHEBI:16810"/>
        <dbReference type="ChEBI" id="CHEBI:29985"/>
        <dbReference type="ChEBI" id="CHEBI:57766"/>
        <dbReference type="ChEBI" id="CHEBI:57980"/>
        <dbReference type="EC" id="2.6.1.9"/>
    </reaction>
</comment>
<dbReference type="EMBL" id="AZEF01000010">
    <property type="protein sequence ID" value="KRL02701.1"/>
    <property type="molecule type" value="Genomic_DNA"/>
</dbReference>
<dbReference type="EC" id="2.6.1.9" evidence="7"/>
<dbReference type="PATRIC" id="fig|1423731.3.peg.603"/>
<dbReference type="RefSeq" id="WP_057742699.1">
    <property type="nucleotide sequence ID" value="NZ_AZEF01000010.1"/>
</dbReference>
<comment type="subunit">
    <text evidence="2 7">Homodimer.</text>
</comment>
<dbReference type="Pfam" id="PF00155">
    <property type="entry name" value="Aminotran_1_2"/>
    <property type="match status" value="1"/>
</dbReference>